<dbReference type="PATRIC" id="fig|1434111.4.peg.1797"/>
<organism evidence="5 6">
    <name type="scientific">Methanosarcina lacustris Z-7289</name>
    <dbReference type="NCBI Taxonomy" id="1434111"/>
    <lineage>
        <taxon>Archaea</taxon>
        <taxon>Methanobacteriati</taxon>
        <taxon>Methanobacteriota</taxon>
        <taxon>Stenosarchaea group</taxon>
        <taxon>Methanomicrobia</taxon>
        <taxon>Methanosarcinales</taxon>
        <taxon>Methanosarcinaceae</taxon>
        <taxon>Methanosarcina</taxon>
    </lineage>
</organism>
<dbReference type="GO" id="GO:0003677">
    <property type="term" value="F:DNA binding"/>
    <property type="evidence" value="ECO:0007669"/>
    <property type="project" value="InterPro"/>
</dbReference>
<dbReference type="STRING" id="1434111.MSLAZ_1367"/>
<evidence type="ECO:0000256" key="1">
    <source>
        <dbReference type="ARBA" id="ARBA00006594"/>
    </source>
</evidence>
<dbReference type="HOGENOM" id="CLU_014300_0_0_2"/>
<evidence type="ECO:0000256" key="2">
    <source>
        <dbReference type="ARBA" id="ARBA00022603"/>
    </source>
</evidence>
<dbReference type="GO" id="GO:0032259">
    <property type="term" value="P:methylation"/>
    <property type="evidence" value="ECO:0007669"/>
    <property type="project" value="UniProtKB-KW"/>
</dbReference>
<accession>A0A0E3S6J9</accession>
<dbReference type="KEGG" id="mls:MSLAZ_1367"/>
<dbReference type="Pfam" id="PF01555">
    <property type="entry name" value="N6_N4_Mtase"/>
    <property type="match status" value="1"/>
</dbReference>
<dbReference type="InterPro" id="IPR029063">
    <property type="entry name" value="SAM-dependent_MTases_sf"/>
</dbReference>
<reference evidence="5 6" key="1">
    <citation type="submission" date="2014-07" db="EMBL/GenBank/DDBJ databases">
        <title>Methanogenic archaea and the global carbon cycle.</title>
        <authorList>
            <person name="Henriksen J.R."/>
            <person name="Luke J."/>
            <person name="Reinhart S."/>
            <person name="Benedict M.N."/>
            <person name="Youngblut N.D."/>
            <person name="Metcalf M.E."/>
            <person name="Whitaker R.J."/>
            <person name="Metcalf W.W."/>
        </authorList>
    </citation>
    <scope>NUCLEOTIDE SEQUENCE [LARGE SCALE GENOMIC DNA]</scope>
    <source>
        <strain evidence="5 6">Z-7289</strain>
    </source>
</reference>
<dbReference type="InterPro" id="IPR002052">
    <property type="entry name" value="DNA_methylase_N6_adenine_CS"/>
</dbReference>
<comment type="similarity">
    <text evidence="1">Belongs to the N(4)/N(6)-methyltransferase family.</text>
</comment>
<dbReference type="Proteomes" id="UP000033072">
    <property type="component" value="Chromosome"/>
</dbReference>
<dbReference type="GeneID" id="24806114"/>
<dbReference type="SUPFAM" id="SSF53335">
    <property type="entry name" value="S-adenosyl-L-methionine-dependent methyltransferases"/>
    <property type="match status" value="2"/>
</dbReference>
<keyword evidence="3" id="KW-0808">Transferase</keyword>
<dbReference type="EMBL" id="CP009515">
    <property type="protein sequence ID" value="AKB74628.1"/>
    <property type="molecule type" value="Genomic_DNA"/>
</dbReference>
<dbReference type="Gene3D" id="3.40.50.150">
    <property type="entry name" value="Vaccinia Virus protein VP39"/>
    <property type="match status" value="2"/>
</dbReference>
<keyword evidence="2 5" id="KW-0489">Methyltransferase</keyword>
<feature type="domain" description="DNA methylase N-4/N-6" evidence="4">
    <location>
        <begin position="62"/>
        <end position="169"/>
    </location>
</feature>
<sequence>MSEQKTLDFDNTQAATQRSSKLTCLGMTFKNDEERRSYFAEKLREKLQDPEFRKIEGFPIGSDEDILALSDPPYYTACPNPWIADFIEEWESQKPEKSADYKYHREPFAADVSEGKNDPIYNAHSYHTKVPHKAIMRYILHYTEPGDIVFDGFCGTGMTGVAAQMCGDRKTVESLGYQVKPDGTIMQQETDEGGKIHWVPFSKLGVRRVVLNDLSPAATFIAYNYNKPVDVKAFEREAKRILKEVEEECRWMYETRNSDGLIGKINYTVWSDLFVCPECAREVVFWEAAVDKKAGEVNNEFPCPHCSAKLTKRNMDRAWVTKYDSAIKETIRQAKQIPVLINYSVGGKRFEKVPDEFDLELIEKIENSEIPYWYPINKIPKGDKTGEPLRIGTTHVHHFYTKRNLKSLSFLNSCLSNLSMKFLFTGLLNRATKLNQLHMKNYFFGGGGCNAGHRKGTIYTPSIGMETSVLELIIERLKTQIRSYNSYPSLIHDDNVISLGSATTINGSLDYNESFDYIFIDPPFGSNLMYSELSHTWESWLQVITNNTEEAIENRTQQKSAQEYRSIMTICFKKAYDMLKPGRWMTVEFSNTQAYVWNNIQAALSEAGFIVANVSALDKKQGGFNSITTKTAVKQDLVISAYKPNGGFEDRFQKEATTEEGVWDFVRTHLDYLPVIKIQGALLQMVPERDPRILFDQMVAYYVRKGYPVPISSQEFQIGLAQRFIERDGMYFLPEQAAEYDCKKMSKQVFQAKLFVSDEASAIQWLRQLIKEKPQTSQDINPLFMKELGGWNKNEKSLELSTLLEQNFLCYDGKGPVPEQIHSYLSSNWKDMRNLGKEETSLVAKAKGRWYVPDPNKEGDLEKLRERSLLKEFGEYKQVKKKLKVFRLEAVRAGFKKAWQERDYSIIIEVAEKIPNSVLEEDPKLLMWYDQAVTRMGDV</sequence>
<dbReference type="OrthoDB" id="38200at2157"/>
<dbReference type="REBASE" id="109279">
    <property type="entry name" value="M.Mla7289ORF1367P"/>
</dbReference>
<evidence type="ECO:0000256" key="3">
    <source>
        <dbReference type="ARBA" id="ARBA00022679"/>
    </source>
</evidence>
<proteinExistence type="inferred from homology"/>
<dbReference type="GO" id="GO:0008170">
    <property type="term" value="F:N-methyltransferase activity"/>
    <property type="evidence" value="ECO:0007669"/>
    <property type="project" value="InterPro"/>
</dbReference>
<dbReference type="InterPro" id="IPR002941">
    <property type="entry name" value="DNA_methylase_N4/N6"/>
</dbReference>
<evidence type="ECO:0000259" key="4">
    <source>
        <dbReference type="Pfam" id="PF01555"/>
    </source>
</evidence>
<name>A0A0E3S6J9_9EURY</name>
<gene>
    <name evidence="5" type="ORF">MSLAZ_1367</name>
</gene>
<dbReference type="PROSITE" id="PS00092">
    <property type="entry name" value="N6_MTASE"/>
    <property type="match status" value="1"/>
</dbReference>
<keyword evidence="6" id="KW-1185">Reference proteome</keyword>
<dbReference type="RefSeq" id="WP_048125640.1">
    <property type="nucleotide sequence ID" value="NZ_CP009515.1"/>
</dbReference>
<protein>
    <submittedName>
        <fullName evidence="5">Adenine specific DNA methylase Mod</fullName>
    </submittedName>
</protein>
<dbReference type="AlphaFoldDB" id="A0A0E3S6J9"/>
<evidence type="ECO:0000313" key="6">
    <source>
        <dbReference type="Proteomes" id="UP000033072"/>
    </source>
</evidence>
<evidence type="ECO:0000313" key="5">
    <source>
        <dbReference type="EMBL" id="AKB74628.1"/>
    </source>
</evidence>